<reference evidence="1 2" key="1">
    <citation type="submission" date="2016-11" db="EMBL/GenBank/DDBJ databases">
        <authorList>
            <person name="Varghese N."/>
            <person name="Submissions S."/>
        </authorList>
    </citation>
    <scope>NUCLEOTIDE SEQUENCE [LARGE SCALE GENOMIC DNA]</scope>
    <source>
        <strain evidence="1 2">NFIX07</strain>
    </source>
</reference>
<evidence type="ECO:0000313" key="1">
    <source>
        <dbReference type="EMBL" id="SFZ78624.1"/>
    </source>
</evidence>
<evidence type="ECO:0000313" key="2">
    <source>
        <dbReference type="Proteomes" id="UP000182665"/>
    </source>
</evidence>
<protein>
    <recommendedName>
        <fullName evidence="3">Phage protein</fullName>
    </recommendedName>
</protein>
<dbReference type="Proteomes" id="UP000182665">
    <property type="component" value="Unassembled WGS sequence"/>
</dbReference>
<comment type="caution">
    <text evidence="1">The sequence shown here is derived from an EMBL/GenBank/DDBJ whole genome shotgun (WGS) entry which is preliminary data.</text>
</comment>
<evidence type="ECO:0008006" key="3">
    <source>
        <dbReference type="Google" id="ProtNLM"/>
    </source>
</evidence>
<accession>A0ABY1H715</accession>
<proteinExistence type="predicted"/>
<keyword evidence="2" id="KW-1185">Reference proteome</keyword>
<gene>
    <name evidence="1" type="ORF">SAMN03097721_02357</name>
</gene>
<sequence>MAEVKNGVLKYYDEETGNWITLKTNPIAQEVVRIMKEDWLAYKGQLDCWLLKYTTEDDPNLPEPIYVAIFVDSDSVKNYNKETLEWNFKDYIDALSNKKNFKLNDFVKYCEDSLIDLPQQFKLNVDLELESNQLNYKELNSITNSVDVVSVLANDEQGTLTANFIYNGHSVPEKQYTFKANL</sequence>
<organism evidence="1 2">
    <name type="scientific">Staphylococcus pasteuri</name>
    <dbReference type="NCBI Taxonomy" id="45972"/>
    <lineage>
        <taxon>Bacteria</taxon>
        <taxon>Bacillati</taxon>
        <taxon>Bacillota</taxon>
        <taxon>Bacilli</taxon>
        <taxon>Bacillales</taxon>
        <taxon>Staphylococcaceae</taxon>
        <taxon>Staphylococcus</taxon>
    </lineage>
</organism>
<dbReference type="EMBL" id="FPKT01000009">
    <property type="protein sequence ID" value="SFZ78624.1"/>
    <property type="molecule type" value="Genomic_DNA"/>
</dbReference>
<name>A0ABY1H715_9STAP</name>
<dbReference type="RefSeq" id="WP_046467440.1">
    <property type="nucleotide sequence ID" value="NZ_FPKT01000009.1"/>
</dbReference>